<dbReference type="CDD" id="cd05398">
    <property type="entry name" value="NT_ClassII-CCAase"/>
    <property type="match status" value="1"/>
</dbReference>
<dbReference type="PANTHER" id="PTHR46173">
    <property type="entry name" value="CCA TRNA NUCLEOTIDYLTRANSFERASE 1, MITOCHONDRIAL"/>
    <property type="match status" value="1"/>
</dbReference>
<comment type="cofactor">
    <cofactor evidence="1">
        <name>Mg(2+)</name>
        <dbReference type="ChEBI" id="CHEBI:18420"/>
    </cofactor>
</comment>
<evidence type="ECO:0000256" key="3">
    <source>
        <dbReference type="ARBA" id="ARBA00022694"/>
    </source>
</evidence>
<dbReference type="GO" id="GO:0000049">
    <property type="term" value="F:tRNA binding"/>
    <property type="evidence" value="ECO:0007669"/>
    <property type="project" value="TreeGrafter"/>
</dbReference>
<dbReference type="GO" id="GO:0046872">
    <property type="term" value="F:metal ion binding"/>
    <property type="evidence" value="ECO:0007669"/>
    <property type="project" value="UniProtKB-KW"/>
</dbReference>
<dbReference type="SUPFAM" id="SSF81891">
    <property type="entry name" value="Poly A polymerase C-terminal region-like"/>
    <property type="match status" value="1"/>
</dbReference>
<evidence type="ECO:0000256" key="6">
    <source>
        <dbReference type="ARBA" id="ARBA00022741"/>
    </source>
</evidence>
<name>A0A249XS88_9CAUD</name>
<accession>A0A249XS88</accession>
<evidence type="ECO:0000256" key="4">
    <source>
        <dbReference type="ARBA" id="ARBA00022695"/>
    </source>
</evidence>
<feature type="domain" description="tRNA nucleotidyltransferase/poly(A) polymerase RNA and SrmB- binding" evidence="9">
    <location>
        <begin position="176"/>
        <end position="231"/>
    </location>
</feature>
<keyword evidence="5" id="KW-0479">Metal-binding</keyword>
<dbReference type="PANTHER" id="PTHR46173:SF1">
    <property type="entry name" value="CCA TRNA NUCLEOTIDYLTRANSFERASE 1, MITOCHONDRIAL"/>
    <property type="match status" value="1"/>
</dbReference>
<sequence length="393" mass="43246">MNDQLMRELGARFERADRVLFLVGGSVRDMALGKPPKDFDFTTDALPNEILGILRGWADATWDVGARFGTIAAQKDGFDVEITTMRHDGPGRKPEVTFTDSLEEDLIRRDFSINAMAMQVDSAGLHGEIADIIDPFNGRTDLFLELLKTPAEPWKTFTEDPLRMLRAARFAGQLGFKVGNTEELSIHSNRALIQSVSAERIAAELDKLLMGEFASKGIAVLAQTGLLTEIFGDLVLSADVRNLASIEARWADLLHAVDPQAVIALLKRLKMSTARIQAVSELVAWNGRWGKVDWKSAPLSEVRRLVAAAGPQLARLEGLIDSDVLSRRVESLLDTEGHPKPLLTGKEILMALGVQPGPIVGKAQQFLWELRLTEGALCKHHAAMLLKDWADIS</sequence>
<gene>
    <name evidence="10" type="ORF">SEA_PHABBA_32</name>
</gene>
<dbReference type="Pfam" id="PF01743">
    <property type="entry name" value="PolyA_pol"/>
    <property type="match status" value="1"/>
</dbReference>
<evidence type="ECO:0000259" key="8">
    <source>
        <dbReference type="Pfam" id="PF01743"/>
    </source>
</evidence>
<dbReference type="InterPro" id="IPR043519">
    <property type="entry name" value="NT_sf"/>
</dbReference>
<dbReference type="InterPro" id="IPR002646">
    <property type="entry name" value="PolA_pol_head_dom"/>
</dbReference>
<dbReference type="Proteomes" id="UP000226037">
    <property type="component" value="Segment"/>
</dbReference>
<dbReference type="Gene3D" id="3.30.460.10">
    <property type="entry name" value="Beta Polymerase, domain 2"/>
    <property type="match status" value="1"/>
</dbReference>
<dbReference type="Gene3D" id="1.10.3090.10">
    <property type="entry name" value="cca-adding enzyme, domain 2"/>
    <property type="match status" value="1"/>
</dbReference>
<evidence type="ECO:0000256" key="1">
    <source>
        <dbReference type="ARBA" id="ARBA00001946"/>
    </source>
</evidence>
<keyword evidence="3" id="KW-0819">tRNA processing</keyword>
<evidence type="ECO:0000256" key="7">
    <source>
        <dbReference type="ARBA" id="ARBA00022842"/>
    </source>
</evidence>
<evidence type="ECO:0000313" key="11">
    <source>
        <dbReference type="Proteomes" id="UP000226037"/>
    </source>
</evidence>
<evidence type="ECO:0000259" key="9">
    <source>
        <dbReference type="Pfam" id="PF12627"/>
    </source>
</evidence>
<dbReference type="GO" id="GO:0000166">
    <property type="term" value="F:nucleotide binding"/>
    <property type="evidence" value="ECO:0007669"/>
    <property type="project" value="UniProtKB-KW"/>
</dbReference>
<keyword evidence="11" id="KW-1185">Reference proteome</keyword>
<proteinExistence type="predicted"/>
<reference evidence="11" key="1">
    <citation type="submission" date="2017-08" db="EMBL/GenBank/DDBJ databases">
        <authorList>
            <person name="de Groot N.N."/>
        </authorList>
    </citation>
    <scope>NUCLEOTIDE SEQUENCE [LARGE SCALE GENOMIC DNA]</scope>
</reference>
<dbReference type="SUPFAM" id="SSF81301">
    <property type="entry name" value="Nucleotidyltransferase"/>
    <property type="match status" value="1"/>
</dbReference>
<evidence type="ECO:0000256" key="5">
    <source>
        <dbReference type="ARBA" id="ARBA00022723"/>
    </source>
</evidence>
<dbReference type="GO" id="GO:0016779">
    <property type="term" value="F:nucleotidyltransferase activity"/>
    <property type="evidence" value="ECO:0007669"/>
    <property type="project" value="UniProtKB-KW"/>
</dbReference>
<dbReference type="EMBL" id="MF668280">
    <property type="protein sequence ID" value="ASZ74607.1"/>
    <property type="molecule type" value="Genomic_DNA"/>
</dbReference>
<keyword evidence="6" id="KW-0547">Nucleotide-binding</keyword>
<protein>
    <submittedName>
        <fullName evidence="10">tRNA nucleotidyltransferase</fullName>
    </submittedName>
</protein>
<keyword evidence="4" id="KW-0548">Nucleotidyltransferase</keyword>
<organism evidence="10 11">
    <name type="scientific">Mycobacterium phage Phabba</name>
    <dbReference type="NCBI Taxonomy" id="2027899"/>
    <lineage>
        <taxon>Viruses</taxon>
        <taxon>Duplodnaviria</taxon>
        <taxon>Heunggongvirae</taxon>
        <taxon>Uroviricota</taxon>
        <taxon>Caudoviricetes</taxon>
        <taxon>Ceeclamvirinae</taxon>
        <taxon>Myrnavirus</taxon>
        <taxon>Myrnavirus phabba</taxon>
        <taxon>Myranavirus phabba</taxon>
    </lineage>
</organism>
<evidence type="ECO:0000313" key="10">
    <source>
        <dbReference type="EMBL" id="ASZ74607.1"/>
    </source>
</evidence>
<keyword evidence="2" id="KW-0808">Transferase</keyword>
<feature type="domain" description="Poly A polymerase head" evidence="8">
    <location>
        <begin position="20"/>
        <end position="142"/>
    </location>
</feature>
<evidence type="ECO:0000256" key="2">
    <source>
        <dbReference type="ARBA" id="ARBA00022679"/>
    </source>
</evidence>
<dbReference type="GO" id="GO:0008033">
    <property type="term" value="P:tRNA processing"/>
    <property type="evidence" value="ECO:0007669"/>
    <property type="project" value="UniProtKB-KW"/>
</dbReference>
<keyword evidence="7" id="KW-0460">Magnesium</keyword>
<dbReference type="Pfam" id="PF12627">
    <property type="entry name" value="PolyA_pol_RNAbd"/>
    <property type="match status" value="1"/>
</dbReference>
<dbReference type="InterPro" id="IPR050264">
    <property type="entry name" value="Bact_CCA-adding_enz_type3_sf"/>
</dbReference>
<dbReference type="InterPro" id="IPR032828">
    <property type="entry name" value="PolyA_RNA-bd"/>
</dbReference>